<dbReference type="Proteomes" id="UP000612055">
    <property type="component" value="Unassembled WGS sequence"/>
</dbReference>
<dbReference type="GO" id="GO:0008097">
    <property type="term" value="F:5S rRNA binding"/>
    <property type="evidence" value="ECO:0007669"/>
    <property type="project" value="TreeGrafter"/>
</dbReference>
<name>A0A835XNG1_9CHLO</name>
<dbReference type="Gene3D" id="2.170.120.20">
    <property type="entry name" value="Ribosomal protein L25, beta domain"/>
    <property type="match status" value="1"/>
</dbReference>
<dbReference type="AlphaFoldDB" id="A0A835XNG1"/>
<protein>
    <recommendedName>
        <fullName evidence="2">Large ribosomal subunit protein bL25 beta domain-containing protein</fullName>
    </recommendedName>
</protein>
<proteinExistence type="predicted"/>
<dbReference type="InterPro" id="IPR037121">
    <property type="entry name" value="Ribosomal_bL25_C"/>
</dbReference>
<dbReference type="PANTHER" id="PTHR33284">
    <property type="entry name" value="RIBOSOMAL PROTEIN L25/GLN-TRNA SYNTHETASE, ANTI-CODON-BINDING DOMAIN-CONTAINING PROTEIN"/>
    <property type="match status" value="1"/>
</dbReference>
<reference evidence="3" key="1">
    <citation type="journal article" date="2020" name="bioRxiv">
        <title>Comparative genomics of Chlamydomonas.</title>
        <authorList>
            <person name="Craig R.J."/>
            <person name="Hasan A.R."/>
            <person name="Ness R.W."/>
            <person name="Keightley P.D."/>
        </authorList>
    </citation>
    <scope>NUCLEOTIDE SEQUENCE</scope>
    <source>
        <strain evidence="3">CCAP 11/70</strain>
    </source>
</reference>
<dbReference type="SUPFAM" id="SSF50715">
    <property type="entry name" value="Ribosomal protein L25-like"/>
    <property type="match status" value="1"/>
</dbReference>
<feature type="domain" description="Large ribosomal subunit protein bL25 beta" evidence="2">
    <location>
        <begin position="278"/>
        <end position="359"/>
    </location>
</feature>
<evidence type="ECO:0000313" key="3">
    <source>
        <dbReference type="EMBL" id="KAG2483304.1"/>
    </source>
</evidence>
<dbReference type="InterPro" id="IPR020057">
    <property type="entry name" value="Ribosomal_bL25_b-dom"/>
</dbReference>
<dbReference type="PANTHER" id="PTHR33284:SF1">
    <property type="entry name" value="RIBOSOMAL PROTEIN L25_GLN-TRNA SYNTHETASE, ANTI-CODON-BINDING DOMAIN-CONTAINING PROTEIN"/>
    <property type="match status" value="1"/>
</dbReference>
<accession>A0A835XNG1</accession>
<sequence>MALAMAALRRGAGSGSGPLQAALRGCLAGITHQQSPGARELVAACSAEAPVCVRHQHVVARADPPSSVVPEAILKELKQMDTFLRSSSRVDGRHRSSLPLSAPSLPLPLPAHEVEPGLAALDAHVRPQMGARSSTLCKWLRRTGRVPGRVHSLPLGQAAEGGGGSRAAAESAAPGAQDGVMLLHFSEADVGKLVRSFGRNGCTARAVQVNVLPPSPSSSSSLVPASAATSVPSTSGASVVPAAPLGVLRAKPVRVHVNAVSGRVEALDLIYCPQDRVVVVDVPLRLVNDDVAPGVKRGGWMAVSKRTVRYKCLGSSIPPFVEVNVRHLDLDQDVIVRDLPIPPGTKIYEKDFNAVVLRCTTDVGKD</sequence>
<feature type="region of interest" description="Disordered" evidence="1">
    <location>
        <begin position="150"/>
        <end position="172"/>
    </location>
</feature>
<comment type="caution">
    <text evidence="3">The sequence shown here is derived from an EMBL/GenBank/DDBJ whole genome shotgun (WGS) entry which is preliminary data.</text>
</comment>
<dbReference type="Pfam" id="PF14693">
    <property type="entry name" value="Ribosomal_TL5_C"/>
    <property type="match status" value="1"/>
</dbReference>
<gene>
    <name evidence="3" type="ORF">HYH03_017807</name>
</gene>
<evidence type="ECO:0000259" key="2">
    <source>
        <dbReference type="Pfam" id="PF14693"/>
    </source>
</evidence>
<dbReference type="OrthoDB" id="193674at2759"/>
<dbReference type="GO" id="GO:0006412">
    <property type="term" value="P:translation"/>
    <property type="evidence" value="ECO:0007669"/>
    <property type="project" value="InterPro"/>
</dbReference>
<dbReference type="GO" id="GO:0022625">
    <property type="term" value="C:cytosolic large ribosomal subunit"/>
    <property type="evidence" value="ECO:0007669"/>
    <property type="project" value="TreeGrafter"/>
</dbReference>
<dbReference type="GO" id="GO:0003735">
    <property type="term" value="F:structural constituent of ribosome"/>
    <property type="evidence" value="ECO:0007669"/>
    <property type="project" value="InterPro"/>
</dbReference>
<dbReference type="EMBL" id="JAEHOE010000181">
    <property type="protein sequence ID" value="KAG2483304.1"/>
    <property type="molecule type" value="Genomic_DNA"/>
</dbReference>
<organism evidence="3 4">
    <name type="scientific">Edaphochlamys debaryana</name>
    <dbReference type="NCBI Taxonomy" id="47281"/>
    <lineage>
        <taxon>Eukaryota</taxon>
        <taxon>Viridiplantae</taxon>
        <taxon>Chlorophyta</taxon>
        <taxon>core chlorophytes</taxon>
        <taxon>Chlorophyceae</taxon>
        <taxon>CS clade</taxon>
        <taxon>Chlamydomonadales</taxon>
        <taxon>Chlamydomonadales incertae sedis</taxon>
        <taxon>Edaphochlamys</taxon>
    </lineage>
</organism>
<evidence type="ECO:0000313" key="4">
    <source>
        <dbReference type="Proteomes" id="UP000612055"/>
    </source>
</evidence>
<dbReference type="InterPro" id="IPR020930">
    <property type="entry name" value="Ribosomal_uL5_bac-type"/>
</dbReference>
<evidence type="ECO:0000256" key="1">
    <source>
        <dbReference type="SAM" id="MobiDB-lite"/>
    </source>
</evidence>
<keyword evidence="4" id="KW-1185">Reference proteome</keyword>
<dbReference type="InterPro" id="IPR011035">
    <property type="entry name" value="Ribosomal_bL25/Gln-tRNA_synth"/>
</dbReference>